<evidence type="ECO:0000313" key="1">
    <source>
        <dbReference type="Proteomes" id="UP000887574"/>
    </source>
</evidence>
<dbReference type="AlphaFoldDB" id="A0A915E911"/>
<accession>A0A915E911</accession>
<organism evidence="1 2">
    <name type="scientific">Ditylenchus dipsaci</name>
    <dbReference type="NCBI Taxonomy" id="166011"/>
    <lineage>
        <taxon>Eukaryota</taxon>
        <taxon>Metazoa</taxon>
        <taxon>Ecdysozoa</taxon>
        <taxon>Nematoda</taxon>
        <taxon>Chromadorea</taxon>
        <taxon>Rhabditida</taxon>
        <taxon>Tylenchina</taxon>
        <taxon>Tylenchomorpha</taxon>
        <taxon>Sphaerularioidea</taxon>
        <taxon>Anguinidae</taxon>
        <taxon>Anguininae</taxon>
        <taxon>Ditylenchus</taxon>
    </lineage>
</organism>
<reference evidence="2" key="1">
    <citation type="submission" date="2022-11" db="UniProtKB">
        <authorList>
            <consortium name="WormBaseParasite"/>
        </authorList>
    </citation>
    <scope>IDENTIFICATION</scope>
</reference>
<proteinExistence type="predicted"/>
<name>A0A915E911_9BILA</name>
<sequence length="73" mass="8338">MHQTESFCFYGVRPSCDLQLLIPKLSCLRQLFLADGTSLQLASLVHMKKLEYLEISFLNGITDFLLESIVRCV</sequence>
<dbReference type="Proteomes" id="UP000887574">
    <property type="component" value="Unplaced"/>
</dbReference>
<keyword evidence="1" id="KW-1185">Reference proteome</keyword>
<protein>
    <submittedName>
        <fullName evidence="2">Ovule protein</fullName>
    </submittedName>
</protein>
<dbReference type="WBParaSite" id="jg3834">
    <property type="protein sequence ID" value="jg3834"/>
    <property type="gene ID" value="jg3834"/>
</dbReference>
<evidence type="ECO:0000313" key="2">
    <source>
        <dbReference type="WBParaSite" id="jg3834"/>
    </source>
</evidence>